<feature type="transmembrane region" description="Helical" evidence="1">
    <location>
        <begin position="6"/>
        <end position="23"/>
    </location>
</feature>
<dbReference type="STRING" id="942150.IV64_GL001512"/>
<dbReference type="OrthoDB" id="2321673at2"/>
<evidence type="ECO:0000313" key="2">
    <source>
        <dbReference type="EMBL" id="KRO07579.1"/>
    </source>
</evidence>
<reference evidence="2 3" key="1">
    <citation type="journal article" date="2015" name="Genome Announc.">
        <title>Expanding the biotechnology potential of lactobacilli through comparative genomics of 213 strains and associated genera.</title>
        <authorList>
            <person name="Sun Z."/>
            <person name="Harris H.M."/>
            <person name="McCann A."/>
            <person name="Guo C."/>
            <person name="Argimon S."/>
            <person name="Zhang W."/>
            <person name="Yang X."/>
            <person name="Jeffery I.B."/>
            <person name="Cooney J.C."/>
            <person name="Kagawa T.F."/>
            <person name="Liu W."/>
            <person name="Song Y."/>
            <person name="Salvetti E."/>
            <person name="Wrobel A."/>
            <person name="Rasinkangas P."/>
            <person name="Parkhill J."/>
            <person name="Rea M.C."/>
            <person name="O'Sullivan O."/>
            <person name="Ritari J."/>
            <person name="Douillard F.P."/>
            <person name="Paul Ross R."/>
            <person name="Yang R."/>
            <person name="Briner A.E."/>
            <person name="Felis G.E."/>
            <person name="de Vos W.M."/>
            <person name="Barrangou R."/>
            <person name="Klaenhammer T.R."/>
            <person name="Caufield P.W."/>
            <person name="Cui Y."/>
            <person name="Zhang H."/>
            <person name="O'Toole P.W."/>
        </authorList>
    </citation>
    <scope>NUCLEOTIDE SEQUENCE [LARGE SCALE GENOMIC DNA]</scope>
    <source>
        <strain evidence="2 3">LMG 26013</strain>
    </source>
</reference>
<comment type="caution">
    <text evidence="2">The sequence shown here is derived from an EMBL/GenBank/DDBJ whole genome shotgun (WGS) entry which is preliminary data.</text>
</comment>
<proteinExistence type="predicted"/>
<dbReference type="Proteomes" id="UP000051783">
    <property type="component" value="Unassembled WGS sequence"/>
</dbReference>
<gene>
    <name evidence="2" type="ORF">IV64_GL001512</name>
</gene>
<feature type="transmembrane region" description="Helical" evidence="1">
    <location>
        <begin position="54"/>
        <end position="72"/>
    </location>
</feature>
<sequence length="76" mass="8574">MVHGFFYGVILVAFALGLVGQWYYRAYRDLLLMVHSAEVLFIGIVGWYSFGPLVLGPLFALWLSGLGVIFIMNRFA</sequence>
<protein>
    <recommendedName>
        <fullName evidence="4">Integral membrane protein</fullName>
    </recommendedName>
</protein>
<evidence type="ECO:0000256" key="1">
    <source>
        <dbReference type="SAM" id="Phobius"/>
    </source>
</evidence>
<accession>A0A0R2M6G6</accession>
<dbReference type="AlphaFoldDB" id="A0A0R2M6G6"/>
<organism evidence="2 3">
    <name type="scientific">Lactiplantibacillus xiangfangensis</name>
    <dbReference type="NCBI Taxonomy" id="942150"/>
    <lineage>
        <taxon>Bacteria</taxon>
        <taxon>Bacillati</taxon>
        <taxon>Bacillota</taxon>
        <taxon>Bacilli</taxon>
        <taxon>Lactobacillales</taxon>
        <taxon>Lactobacillaceae</taxon>
        <taxon>Lactiplantibacillus</taxon>
    </lineage>
</organism>
<evidence type="ECO:0000313" key="3">
    <source>
        <dbReference type="Proteomes" id="UP000051783"/>
    </source>
</evidence>
<keyword evidence="1" id="KW-0472">Membrane</keyword>
<keyword evidence="1" id="KW-1133">Transmembrane helix</keyword>
<dbReference type="PATRIC" id="fig|942150.3.peg.1561"/>
<evidence type="ECO:0008006" key="4">
    <source>
        <dbReference type="Google" id="ProtNLM"/>
    </source>
</evidence>
<name>A0A0R2M6G6_9LACO</name>
<dbReference type="EMBL" id="JQCL01000103">
    <property type="protein sequence ID" value="KRO07579.1"/>
    <property type="molecule type" value="Genomic_DNA"/>
</dbReference>
<keyword evidence="1" id="KW-0812">Transmembrane</keyword>
<dbReference type="RefSeq" id="WP_057707861.1">
    <property type="nucleotide sequence ID" value="NZ_JQCL01000103.1"/>
</dbReference>
<keyword evidence="3" id="KW-1185">Reference proteome</keyword>